<dbReference type="InterPro" id="IPR012912">
    <property type="entry name" value="Plasmid_pRiA4b_Orf3-like"/>
</dbReference>
<evidence type="ECO:0000259" key="5">
    <source>
        <dbReference type="PROSITE" id="PS50865"/>
    </source>
</evidence>
<dbReference type="Gene3D" id="6.10.140.2220">
    <property type="match status" value="1"/>
</dbReference>
<protein>
    <recommendedName>
        <fullName evidence="5">MYND-type domain-containing protein</fullName>
    </recommendedName>
</protein>
<dbReference type="GO" id="GO:0008270">
    <property type="term" value="F:zinc ion binding"/>
    <property type="evidence" value="ECO:0007669"/>
    <property type="project" value="UniProtKB-KW"/>
</dbReference>
<dbReference type="PROSITE" id="PS50865">
    <property type="entry name" value="ZF_MYND_2"/>
    <property type="match status" value="1"/>
</dbReference>
<dbReference type="AlphaFoldDB" id="A0AAN6SWV4"/>
<dbReference type="Gene3D" id="3.10.290.30">
    <property type="entry name" value="MM3350-like"/>
    <property type="match status" value="1"/>
</dbReference>
<reference evidence="6" key="1">
    <citation type="journal article" date="2023" name="Mol. Phylogenet. Evol.">
        <title>Genome-scale phylogeny and comparative genomics of the fungal order Sordariales.</title>
        <authorList>
            <person name="Hensen N."/>
            <person name="Bonometti L."/>
            <person name="Westerberg I."/>
            <person name="Brannstrom I.O."/>
            <person name="Guillou S."/>
            <person name="Cros-Aarteil S."/>
            <person name="Calhoun S."/>
            <person name="Haridas S."/>
            <person name="Kuo A."/>
            <person name="Mondo S."/>
            <person name="Pangilinan J."/>
            <person name="Riley R."/>
            <person name="LaButti K."/>
            <person name="Andreopoulos B."/>
            <person name="Lipzen A."/>
            <person name="Chen C."/>
            <person name="Yan M."/>
            <person name="Daum C."/>
            <person name="Ng V."/>
            <person name="Clum A."/>
            <person name="Steindorff A."/>
            <person name="Ohm R.A."/>
            <person name="Martin F."/>
            <person name="Silar P."/>
            <person name="Natvig D.O."/>
            <person name="Lalanne C."/>
            <person name="Gautier V."/>
            <person name="Ament-Velasquez S.L."/>
            <person name="Kruys A."/>
            <person name="Hutchinson M.I."/>
            <person name="Powell A.J."/>
            <person name="Barry K."/>
            <person name="Miller A.N."/>
            <person name="Grigoriev I.V."/>
            <person name="Debuchy R."/>
            <person name="Gladieux P."/>
            <person name="Hiltunen Thoren M."/>
            <person name="Johannesson H."/>
        </authorList>
    </citation>
    <scope>NUCLEOTIDE SEQUENCE</scope>
    <source>
        <strain evidence="6">CBS 757.83</strain>
    </source>
</reference>
<keyword evidence="2 4" id="KW-0863">Zinc-finger</keyword>
<keyword evidence="7" id="KW-1185">Reference proteome</keyword>
<dbReference type="EMBL" id="MU863695">
    <property type="protein sequence ID" value="KAK4096805.1"/>
    <property type="molecule type" value="Genomic_DNA"/>
</dbReference>
<feature type="domain" description="MYND-type" evidence="5">
    <location>
        <begin position="36"/>
        <end position="61"/>
    </location>
</feature>
<evidence type="ECO:0000256" key="4">
    <source>
        <dbReference type="PROSITE-ProRule" id="PRU00134"/>
    </source>
</evidence>
<organism evidence="6 7">
    <name type="scientific">Parathielavia hyrcaniae</name>
    <dbReference type="NCBI Taxonomy" id="113614"/>
    <lineage>
        <taxon>Eukaryota</taxon>
        <taxon>Fungi</taxon>
        <taxon>Dikarya</taxon>
        <taxon>Ascomycota</taxon>
        <taxon>Pezizomycotina</taxon>
        <taxon>Sordariomycetes</taxon>
        <taxon>Sordariomycetidae</taxon>
        <taxon>Sordariales</taxon>
        <taxon>Chaetomiaceae</taxon>
        <taxon>Parathielavia</taxon>
    </lineage>
</organism>
<dbReference type="InterPro" id="IPR024047">
    <property type="entry name" value="MM3350-like_sf"/>
</dbReference>
<keyword evidence="3" id="KW-0862">Zinc</keyword>
<comment type="caution">
    <text evidence="6">The sequence shown here is derived from an EMBL/GenBank/DDBJ whole genome shotgun (WGS) entry which is preliminary data.</text>
</comment>
<reference evidence="6" key="2">
    <citation type="submission" date="2023-05" db="EMBL/GenBank/DDBJ databases">
        <authorList>
            <consortium name="Lawrence Berkeley National Laboratory"/>
            <person name="Steindorff A."/>
            <person name="Hensen N."/>
            <person name="Bonometti L."/>
            <person name="Westerberg I."/>
            <person name="Brannstrom I.O."/>
            <person name="Guillou S."/>
            <person name="Cros-Aarteil S."/>
            <person name="Calhoun S."/>
            <person name="Haridas S."/>
            <person name="Kuo A."/>
            <person name="Mondo S."/>
            <person name="Pangilinan J."/>
            <person name="Riley R."/>
            <person name="Labutti K."/>
            <person name="Andreopoulos B."/>
            <person name="Lipzen A."/>
            <person name="Chen C."/>
            <person name="Yanf M."/>
            <person name="Daum C."/>
            <person name="Ng V."/>
            <person name="Clum A."/>
            <person name="Ohm R."/>
            <person name="Martin F."/>
            <person name="Silar P."/>
            <person name="Natvig D."/>
            <person name="Lalanne C."/>
            <person name="Gautier V."/>
            <person name="Ament-Velasquez S.L."/>
            <person name="Kruys A."/>
            <person name="Hutchinson M.I."/>
            <person name="Powell A.J."/>
            <person name="Barry K."/>
            <person name="Miller A.N."/>
            <person name="Grigoriev I.V."/>
            <person name="Debuchy R."/>
            <person name="Gladieux P."/>
            <person name="Thoren M.H."/>
            <person name="Johannesson H."/>
        </authorList>
    </citation>
    <scope>NUCLEOTIDE SEQUENCE</scope>
    <source>
        <strain evidence="6">CBS 757.83</strain>
    </source>
</reference>
<evidence type="ECO:0000313" key="6">
    <source>
        <dbReference type="EMBL" id="KAK4096805.1"/>
    </source>
</evidence>
<dbReference type="Pfam" id="PF01753">
    <property type="entry name" value="zf-MYND"/>
    <property type="match status" value="1"/>
</dbReference>
<dbReference type="SUPFAM" id="SSF159941">
    <property type="entry name" value="MM3350-like"/>
    <property type="match status" value="1"/>
</dbReference>
<name>A0AAN6SWV4_9PEZI</name>
<dbReference type="Proteomes" id="UP001305647">
    <property type="component" value="Unassembled WGS sequence"/>
</dbReference>
<keyword evidence="1" id="KW-0479">Metal-binding</keyword>
<dbReference type="PANTHER" id="PTHR41878">
    <property type="entry name" value="LEXA REPRESSOR-RELATED"/>
    <property type="match status" value="1"/>
</dbReference>
<dbReference type="Pfam" id="PF07929">
    <property type="entry name" value="PRiA4_ORF3"/>
    <property type="match status" value="1"/>
</dbReference>
<proteinExistence type="predicted"/>
<dbReference type="SUPFAM" id="SSF144232">
    <property type="entry name" value="HIT/MYND zinc finger-like"/>
    <property type="match status" value="1"/>
</dbReference>
<evidence type="ECO:0000256" key="1">
    <source>
        <dbReference type="ARBA" id="ARBA00022723"/>
    </source>
</evidence>
<evidence type="ECO:0000256" key="3">
    <source>
        <dbReference type="ARBA" id="ARBA00022833"/>
    </source>
</evidence>
<accession>A0AAN6SWV4</accession>
<dbReference type="PANTHER" id="PTHR41878:SF1">
    <property type="entry name" value="TNPR PROTEIN"/>
    <property type="match status" value="1"/>
</dbReference>
<evidence type="ECO:0000256" key="2">
    <source>
        <dbReference type="ARBA" id="ARBA00022771"/>
    </source>
</evidence>
<evidence type="ECO:0000313" key="7">
    <source>
        <dbReference type="Proteomes" id="UP001305647"/>
    </source>
</evidence>
<dbReference type="InterPro" id="IPR002893">
    <property type="entry name" value="Znf_MYND"/>
</dbReference>
<sequence length="303" mass="34654">MSQAAFFDTLNRSRVRQLVVPPDSLRLLDAVNLLLCSRCRKTRYCTPGCQAAAWPSHKRTCRRPNCILKFHLHPERITDPPVVRTLSCPADMPFVLLHMALQIAFGYAATHSFDFAVKDPAYALPDDPFETVMRQSMMLMGKDIRTAVGNDESMPREYILRVVDPVSEQGMAVNEVHEPRRRHPRTVEKSSAKWDLWKLFDNPEYQGNEVVYTYDFGDDWEHRITFEGRADPTTYYACLSGTGHPVAEDVGGVNGWEALKAAYRTAQPDKEQREKREWFEKDARNTDPAGLTGYRFMCGTWTG</sequence>
<gene>
    <name evidence="6" type="ORF">N658DRAFT_527479</name>
</gene>